<organism evidence="1 2">
    <name type="scientific">Neisseria weixii</name>
    <dbReference type="NCBI Taxonomy" id="1853276"/>
    <lineage>
        <taxon>Bacteria</taxon>
        <taxon>Pseudomonadati</taxon>
        <taxon>Pseudomonadota</taxon>
        <taxon>Betaproteobacteria</taxon>
        <taxon>Neisseriales</taxon>
        <taxon>Neisseriaceae</taxon>
        <taxon>Neisseria</taxon>
    </lineage>
</organism>
<sequence length="109" mass="11924">MTTKQQTNIGMIADIEDVNTGVPASYHVVSGVHLDLTNRYYTVTVDSYFNQKLFEKGKKALGSVQFTLSEAPPRGVDVIDWALSALVDGDNPNPHQFTGAQLVKTELAK</sequence>
<dbReference type="EMBL" id="RPFL01000077">
    <property type="protein sequence ID" value="RPD83129.1"/>
    <property type="molecule type" value="Genomic_DNA"/>
</dbReference>
<proteinExistence type="predicted"/>
<gene>
    <name evidence="1" type="ORF">EGK74_13400</name>
</gene>
<evidence type="ECO:0000313" key="1">
    <source>
        <dbReference type="EMBL" id="RPD83129.1"/>
    </source>
</evidence>
<comment type="caution">
    <text evidence="1">The sequence shown here is derived from an EMBL/GenBank/DDBJ whole genome shotgun (WGS) entry which is preliminary data.</text>
</comment>
<evidence type="ECO:0000313" key="2">
    <source>
        <dbReference type="Proteomes" id="UP000272412"/>
    </source>
</evidence>
<name>A0A3N4MVA3_9NEIS</name>
<dbReference type="OrthoDB" id="8605391at2"/>
<keyword evidence="2" id="KW-1185">Reference proteome</keyword>
<reference evidence="1 2" key="1">
    <citation type="submission" date="2018-11" db="EMBL/GenBank/DDBJ databases">
        <title>Neisseria weixii sp. nov. isolated from the rectal contents of plateau pika (Ochotona cruzoniae).</title>
        <authorList>
            <person name="Zhang G."/>
        </authorList>
    </citation>
    <scope>NUCLEOTIDE SEQUENCE [LARGE SCALE GENOMIC DNA]</scope>
    <source>
        <strain evidence="1 2">10009</strain>
    </source>
</reference>
<protein>
    <submittedName>
        <fullName evidence="1">Uncharacterized protein</fullName>
    </submittedName>
</protein>
<accession>A0A3N4MVA3</accession>
<dbReference type="RefSeq" id="WP_123805058.1">
    <property type="nucleotide sequence ID" value="NZ_RPFL01000077.1"/>
</dbReference>
<dbReference type="AlphaFoldDB" id="A0A3N4MVA3"/>
<dbReference type="Proteomes" id="UP000272412">
    <property type="component" value="Unassembled WGS sequence"/>
</dbReference>